<feature type="binding site" evidence="15">
    <location>
        <position position="454"/>
    </location>
    <ligand>
        <name>Mg(2+)</name>
        <dbReference type="ChEBI" id="CHEBI:18420"/>
        <note>shared with alpha subunit</note>
    </ligand>
</feature>
<evidence type="ECO:0000256" key="3">
    <source>
        <dbReference type="ARBA" id="ARBA00011209"/>
    </source>
</evidence>
<keyword evidence="11 16" id="KW-0694">RNA-binding</keyword>
<dbReference type="InterPro" id="IPR005147">
    <property type="entry name" value="tRNA_synthase_B5-dom"/>
</dbReference>
<dbReference type="SUPFAM" id="SSF54991">
    <property type="entry name" value="Anticodon-binding domain of PheRS"/>
    <property type="match status" value="1"/>
</dbReference>
<dbReference type="InterPro" id="IPR033714">
    <property type="entry name" value="tRNA_bind_bactPheRS"/>
</dbReference>
<keyword evidence="12 15" id="KW-0648">Protein biosynthesis</keyword>
<dbReference type="InterPro" id="IPR012340">
    <property type="entry name" value="NA-bd_OB-fold"/>
</dbReference>
<dbReference type="Pfam" id="PF17759">
    <property type="entry name" value="tRNA_synthFbeta"/>
    <property type="match status" value="1"/>
</dbReference>
<dbReference type="PROSITE" id="PS51483">
    <property type="entry name" value="B5"/>
    <property type="match status" value="1"/>
</dbReference>
<dbReference type="InterPro" id="IPR036690">
    <property type="entry name" value="Fdx_antiC-bd_sf"/>
</dbReference>
<dbReference type="InterPro" id="IPR045864">
    <property type="entry name" value="aa-tRNA-synth_II/BPL/LPL"/>
</dbReference>
<comment type="cofactor">
    <cofactor evidence="15">
        <name>Mg(2+)</name>
        <dbReference type="ChEBI" id="CHEBI:18420"/>
    </cofactor>
    <text evidence="15">Binds 2 magnesium ions per tetramer.</text>
</comment>
<comment type="catalytic activity">
    <reaction evidence="14 15">
        <text>tRNA(Phe) + L-phenylalanine + ATP = L-phenylalanyl-tRNA(Phe) + AMP + diphosphate + H(+)</text>
        <dbReference type="Rhea" id="RHEA:19413"/>
        <dbReference type="Rhea" id="RHEA-COMP:9668"/>
        <dbReference type="Rhea" id="RHEA-COMP:9699"/>
        <dbReference type="ChEBI" id="CHEBI:15378"/>
        <dbReference type="ChEBI" id="CHEBI:30616"/>
        <dbReference type="ChEBI" id="CHEBI:33019"/>
        <dbReference type="ChEBI" id="CHEBI:58095"/>
        <dbReference type="ChEBI" id="CHEBI:78442"/>
        <dbReference type="ChEBI" id="CHEBI:78531"/>
        <dbReference type="ChEBI" id="CHEBI:456215"/>
        <dbReference type="EC" id="6.1.1.20"/>
    </reaction>
</comment>
<dbReference type="Pfam" id="PF03147">
    <property type="entry name" value="FDX-ACB"/>
    <property type="match status" value="1"/>
</dbReference>
<dbReference type="Pfam" id="PF03483">
    <property type="entry name" value="B3_4"/>
    <property type="match status" value="1"/>
</dbReference>
<dbReference type="Pfam" id="PF03484">
    <property type="entry name" value="B5"/>
    <property type="match status" value="1"/>
</dbReference>
<dbReference type="Gene3D" id="3.30.56.10">
    <property type="match status" value="2"/>
</dbReference>
<dbReference type="GO" id="GO:0006432">
    <property type="term" value="P:phenylalanyl-tRNA aminoacylation"/>
    <property type="evidence" value="ECO:0007669"/>
    <property type="project" value="UniProtKB-UniRule"/>
</dbReference>
<evidence type="ECO:0000256" key="6">
    <source>
        <dbReference type="ARBA" id="ARBA00022598"/>
    </source>
</evidence>
<evidence type="ECO:0000256" key="15">
    <source>
        <dbReference type="HAMAP-Rule" id="MF_00283"/>
    </source>
</evidence>
<dbReference type="SMART" id="SM00874">
    <property type="entry name" value="B5"/>
    <property type="match status" value="1"/>
</dbReference>
<dbReference type="PANTHER" id="PTHR10947">
    <property type="entry name" value="PHENYLALANYL-TRNA SYNTHETASE BETA CHAIN AND LEUCINE-RICH REPEAT-CONTAINING PROTEIN 47"/>
    <property type="match status" value="1"/>
</dbReference>
<feature type="domain" description="FDX-ACB" evidence="18">
    <location>
        <begin position="710"/>
        <end position="802"/>
    </location>
</feature>
<organism evidence="20 21">
    <name type="scientific">Chlorobium limicola</name>
    <dbReference type="NCBI Taxonomy" id="1092"/>
    <lineage>
        <taxon>Bacteria</taxon>
        <taxon>Pseudomonadati</taxon>
        <taxon>Chlorobiota</taxon>
        <taxon>Chlorobiia</taxon>
        <taxon>Chlorobiales</taxon>
        <taxon>Chlorobiaceae</taxon>
        <taxon>Chlorobium/Pelodictyon group</taxon>
        <taxon>Chlorobium</taxon>
    </lineage>
</organism>
<dbReference type="SUPFAM" id="SSF46955">
    <property type="entry name" value="Putative DNA-binding domain"/>
    <property type="match status" value="1"/>
</dbReference>
<dbReference type="PROSITE" id="PS50886">
    <property type="entry name" value="TRBD"/>
    <property type="match status" value="1"/>
</dbReference>
<keyword evidence="6 15" id="KW-0436">Ligase</keyword>
<dbReference type="InterPro" id="IPR004532">
    <property type="entry name" value="Phe-tRNA-ligase_IIc_bsu_bact"/>
</dbReference>
<dbReference type="InterPro" id="IPR002547">
    <property type="entry name" value="tRNA-bd_dom"/>
</dbReference>
<evidence type="ECO:0000256" key="8">
    <source>
        <dbReference type="ARBA" id="ARBA00022741"/>
    </source>
</evidence>
<keyword evidence="8 15" id="KW-0547">Nucleotide-binding</keyword>
<evidence type="ECO:0000313" key="20">
    <source>
        <dbReference type="EMBL" id="KUL30480.1"/>
    </source>
</evidence>
<evidence type="ECO:0000259" key="19">
    <source>
        <dbReference type="PROSITE" id="PS51483"/>
    </source>
</evidence>
<keyword evidence="21" id="KW-1185">Reference proteome</keyword>
<evidence type="ECO:0000256" key="14">
    <source>
        <dbReference type="ARBA" id="ARBA00049255"/>
    </source>
</evidence>
<reference evidence="20 21" key="1">
    <citation type="submission" date="2015-10" db="EMBL/GenBank/DDBJ databases">
        <title>Draft Genome Sequence of Chlorobium limicola strain Frasassi Growing under Artificial Lighting in the Frasassi Cave System.</title>
        <authorList>
            <person name="Mansor M."/>
            <person name="Macalady J."/>
        </authorList>
    </citation>
    <scope>NUCLEOTIDE SEQUENCE [LARGE SCALE GENOMIC DNA]</scope>
    <source>
        <strain evidence="20 21">Frasassi</strain>
    </source>
</reference>
<evidence type="ECO:0000256" key="4">
    <source>
        <dbReference type="ARBA" id="ARBA00022490"/>
    </source>
</evidence>
<dbReference type="RefSeq" id="WP_059138737.1">
    <property type="nucleotide sequence ID" value="NZ_LMBR01000091.1"/>
</dbReference>
<evidence type="ECO:0000256" key="2">
    <source>
        <dbReference type="ARBA" id="ARBA00008653"/>
    </source>
</evidence>
<sequence>MKISVNWLKKFIPSFSPDIPALVEKLTFLGLEVEDVLGCRQLDERIVVGRIEEVERHPDADRLTVCRVNTGQDELLQIVCGAPNVASGMVVPVATVGAKLGQPDGEEFSIKKSKIRGVHSFGMICAADELGLSADHTGVMVLDPASPLGAPVASLLDTDAILDIAVTPNRPDVLSHLGIARELALPEEIVIPERHGIDFAQTGDLVEIRDREACPYYSAVAIRGVEVGESPVWLRQCLESIGLKPKNNIVDITNYILHSLGQPLHAFDLRKLAGERVVVRSDVSASFTAITQEPCTVEPGMPVICDSEKPAAIAGVMGGLDSAVTAGTTDILLESAYFTPSFVRKSAKSAGISSDSSYRFERGVDPLNVKRAAECAVALILELAGGEIVAAQECGAEPPEPLRLTLRPDRVNAMLGSSIEPETMSSILAGIGFVLTARTSEGYMEFLVPSYRVDVTSEIDLVEEVARVYGYDNIQPSEQMVTTYPESRRVPEYFPDYLRSLLIGLDFREILTNPLIRRSDAALFDERLIAVLNPISEGLEVLRPSLVPAFLKVIAHNIRHGNKDLKLFEVARGFIGKDLSEGNGSPLEAFSEREYLVMAITGSRNPRLWNQPSEKTDFYDMTGSVGMLLEKLNLLDKSSLIAYNENTVGIELELTGGQGKPRRYRAGVVQLIDAAVLGAFDIAGEVYIAELDTAVLQDCFASSITYEPPSRFPAVQRDLSFILPLEVPVQMLVDVVRASDSLIRAVTVFDHFVRSDQDGGVRSVALSLDIADYEGTLLDQRINDILEKAGRSAGKQLGAVIRQV</sequence>
<dbReference type="NCBIfam" id="NF045760">
    <property type="entry name" value="YtpR"/>
    <property type="match status" value="1"/>
</dbReference>
<gene>
    <name evidence="15" type="primary">pheT</name>
    <name evidence="20" type="ORF">ASB62_04010</name>
</gene>
<dbReference type="EMBL" id="LMBR01000091">
    <property type="protein sequence ID" value="KUL30480.1"/>
    <property type="molecule type" value="Genomic_DNA"/>
</dbReference>
<dbReference type="SMART" id="SM00873">
    <property type="entry name" value="B3_4"/>
    <property type="match status" value="1"/>
</dbReference>
<evidence type="ECO:0000256" key="1">
    <source>
        <dbReference type="ARBA" id="ARBA00004496"/>
    </source>
</evidence>
<accession>A0A101JP36</accession>
<dbReference type="InterPro" id="IPR020825">
    <property type="entry name" value="Phe-tRNA_synthase-like_B3/B4"/>
</dbReference>
<keyword evidence="13 15" id="KW-0030">Aminoacyl-tRNA synthetase</keyword>
<keyword evidence="5 16" id="KW-0820">tRNA-binding</keyword>
<feature type="binding site" evidence="15">
    <location>
        <position position="463"/>
    </location>
    <ligand>
        <name>Mg(2+)</name>
        <dbReference type="ChEBI" id="CHEBI:18420"/>
        <note>shared with alpha subunit</note>
    </ligand>
</feature>
<dbReference type="HAMAP" id="MF_00283">
    <property type="entry name" value="Phe_tRNA_synth_beta1"/>
    <property type="match status" value="1"/>
</dbReference>
<dbReference type="Gene3D" id="3.30.930.10">
    <property type="entry name" value="Bira Bifunctional Protein, Domain 2"/>
    <property type="match status" value="1"/>
</dbReference>
<keyword evidence="7 15" id="KW-0479">Metal-binding</keyword>
<dbReference type="AlphaFoldDB" id="A0A101JP36"/>
<comment type="similarity">
    <text evidence="2 15">Belongs to the phenylalanyl-tRNA synthetase beta subunit family. Type 1 subfamily.</text>
</comment>
<dbReference type="InterPro" id="IPR009061">
    <property type="entry name" value="DNA-bd_dom_put_sf"/>
</dbReference>
<evidence type="ECO:0000256" key="11">
    <source>
        <dbReference type="ARBA" id="ARBA00022884"/>
    </source>
</evidence>
<dbReference type="GO" id="GO:0005524">
    <property type="term" value="F:ATP binding"/>
    <property type="evidence" value="ECO:0007669"/>
    <property type="project" value="UniProtKB-UniRule"/>
</dbReference>
<feature type="domain" description="TRNA-binding" evidence="17">
    <location>
        <begin position="40"/>
        <end position="153"/>
    </location>
</feature>
<proteinExistence type="inferred from homology"/>
<evidence type="ECO:0000256" key="16">
    <source>
        <dbReference type="PROSITE-ProRule" id="PRU00209"/>
    </source>
</evidence>
<dbReference type="Pfam" id="PF01588">
    <property type="entry name" value="tRNA_bind"/>
    <property type="match status" value="1"/>
</dbReference>
<comment type="subunit">
    <text evidence="3 15">Tetramer of two alpha and two beta subunits.</text>
</comment>
<dbReference type="NCBIfam" id="TIGR00472">
    <property type="entry name" value="pheT_bact"/>
    <property type="match status" value="1"/>
</dbReference>
<evidence type="ECO:0000313" key="21">
    <source>
        <dbReference type="Proteomes" id="UP000053937"/>
    </source>
</evidence>
<evidence type="ECO:0000256" key="7">
    <source>
        <dbReference type="ARBA" id="ARBA00022723"/>
    </source>
</evidence>
<keyword evidence="10 15" id="KW-0460">Magnesium</keyword>
<dbReference type="SUPFAM" id="SSF56037">
    <property type="entry name" value="PheT/TilS domain"/>
    <property type="match status" value="1"/>
</dbReference>
<evidence type="ECO:0000256" key="13">
    <source>
        <dbReference type="ARBA" id="ARBA00023146"/>
    </source>
</evidence>
<dbReference type="InterPro" id="IPR041616">
    <property type="entry name" value="PheRS_beta_core"/>
</dbReference>
<dbReference type="InterPro" id="IPR005146">
    <property type="entry name" value="B3/B4_tRNA-bd"/>
</dbReference>
<dbReference type="Gene3D" id="3.50.40.10">
    <property type="entry name" value="Phenylalanyl-trna Synthetase, Chain B, domain 3"/>
    <property type="match status" value="1"/>
</dbReference>
<evidence type="ECO:0000259" key="17">
    <source>
        <dbReference type="PROSITE" id="PS50886"/>
    </source>
</evidence>
<dbReference type="Proteomes" id="UP000053937">
    <property type="component" value="Unassembled WGS sequence"/>
</dbReference>
<feature type="binding site" evidence="15">
    <location>
        <position position="464"/>
    </location>
    <ligand>
        <name>Mg(2+)</name>
        <dbReference type="ChEBI" id="CHEBI:18420"/>
        <note>shared with alpha subunit</note>
    </ligand>
</feature>
<dbReference type="GO" id="GO:0004826">
    <property type="term" value="F:phenylalanine-tRNA ligase activity"/>
    <property type="evidence" value="ECO:0007669"/>
    <property type="project" value="UniProtKB-UniRule"/>
</dbReference>
<dbReference type="PANTHER" id="PTHR10947:SF0">
    <property type="entry name" value="PHENYLALANINE--TRNA LIGASE BETA SUBUNIT"/>
    <property type="match status" value="1"/>
</dbReference>
<dbReference type="Gene3D" id="3.30.70.380">
    <property type="entry name" value="Ferrodoxin-fold anticodon-binding domain"/>
    <property type="match status" value="1"/>
</dbReference>
<dbReference type="GO" id="GO:0000287">
    <property type="term" value="F:magnesium ion binding"/>
    <property type="evidence" value="ECO:0007669"/>
    <property type="project" value="UniProtKB-UniRule"/>
</dbReference>
<dbReference type="InterPro" id="IPR005121">
    <property type="entry name" value="Fdx_antiC-bd"/>
</dbReference>
<dbReference type="SUPFAM" id="SSF50249">
    <property type="entry name" value="Nucleic acid-binding proteins"/>
    <property type="match status" value="1"/>
</dbReference>
<evidence type="ECO:0000256" key="12">
    <source>
        <dbReference type="ARBA" id="ARBA00022917"/>
    </source>
</evidence>
<keyword evidence="4 15" id="KW-0963">Cytoplasm</keyword>
<dbReference type="OrthoDB" id="9805455at2"/>
<protein>
    <recommendedName>
        <fullName evidence="15">Phenylalanine--tRNA ligase beta subunit</fullName>
        <ecNumber evidence="15">6.1.1.20</ecNumber>
    </recommendedName>
    <alternativeName>
        <fullName evidence="15">Phenylalanyl-tRNA synthetase beta subunit</fullName>
        <shortName evidence="15">PheRS</shortName>
    </alternativeName>
</protein>
<dbReference type="Gene3D" id="2.40.50.140">
    <property type="entry name" value="Nucleic acid-binding proteins"/>
    <property type="match status" value="1"/>
</dbReference>
<dbReference type="EC" id="6.1.1.20" evidence="15"/>
<feature type="domain" description="B5" evidence="19">
    <location>
        <begin position="399"/>
        <end position="476"/>
    </location>
</feature>
<keyword evidence="9 15" id="KW-0067">ATP-binding</keyword>
<comment type="caution">
    <text evidence="20">The sequence shown here is derived from an EMBL/GenBank/DDBJ whole genome shotgun (WGS) entry which is preliminary data.</text>
</comment>
<evidence type="ECO:0000256" key="5">
    <source>
        <dbReference type="ARBA" id="ARBA00022555"/>
    </source>
</evidence>
<dbReference type="CDD" id="cd02796">
    <property type="entry name" value="tRNA_bind_bactPheRS"/>
    <property type="match status" value="1"/>
</dbReference>
<comment type="subcellular location">
    <subcellularLocation>
        <location evidence="1 15">Cytoplasm</location>
    </subcellularLocation>
</comment>
<dbReference type="FunFam" id="2.40.50.140:FF:000045">
    <property type="entry name" value="Phenylalanine--tRNA ligase beta subunit"/>
    <property type="match status" value="1"/>
</dbReference>
<name>A0A101JP36_CHLLI</name>
<dbReference type="SUPFAM" id="SSF55681">
    <property type="entry name" value="Class II aaRS and biotin synthetases"/>
    <property type="match status" value="1"/>
</dbReference>
<dbReference type="GO" id="GO:0009328">
    <property type="term" value="C:phenylalanine-tRNA ligase complex"/>
    <property type="evidence" value="ECO:0007669"/>
    <property type="project" value="TreeGrafter"/>
</dbReference>
<feature type="binding site" evidence="15">
    <location>
        <position position="460"/>
    </location>
    <ligand>
        <name>Mg(2+)</name>
        <dbReference type="ChEBI" id="CHEBI:18420"/>
        <note>shared with alpha subunit</note>
    </ligand>
</feature>
<evidence type="ECO:0000259" key="18">
    <source>
        <dbReference type="PROSITE" id="PS51447"/>
    </source>
</evidence>
<dbReference type="GO" id="GO:0000049">
    <property type="term" value="F:tRNA binding"/>
    <property type="evidence" value="ECO:0007669"/>
    <property type="project" value="UniProtKB-UniRule"/>
</dbReference>
<dbReference type="SMART" id="SM00896">
    <property type="entry name" value="FDX-ACB"/>
    <property type="match status" value="1"/>
</dbReference>
<dbReference type="PROSITE" id="PS51447">
    <property type="entry name" value="FDX_ACB"/>
    <property type="match status" value="1"/>
</dbReference>
<dbReference type="InterPro" id="IPR045060">
    <property type="entry name" value="Phe-tRNA-ligase_IIc_bsu"/>
</dbReference>
<evidence type="ECO:0000256" key="9">
    <source>
        <dbReference type="ARBA" id="ARBA00022840"/>
    </source>
</evidence>
<evidence type="ECO:0000256" key="10">
    <source>
        <dbReference type="ARBA" id="ARBA00022842"/>
    </source>
</evidence>